<keyword evidence="1" id="KW-0328">Glycosyltransferase</keyword>
<accession>A0A4R2H4Z0</accession>
<dbReference type="PANTHER" id="PTHR34106">
    <property type="entry name" value="GLYCOSIDASE"/>
    <property type="match status" value="1"/>
</dbReference>
<dbReference type="PANTHER" id="PTHR34106:SF5">
    <property type="entry name" value="GLYCOSIDASE"/>
    <property type="match status" value="1"/>
</dbReference>
<dbReference type="InterPro" id="IPR007184">
    <property type="entry name" value="Mannoside_phosphorylase"/>
</dbReference>
<dbReference type="InterPro" id="IPR023296">
    <property type="entry name" value="Glyco_hydro_beta-prop_sf"/>
</dbReference>
<dbReference type="GO" id="GO:0016787">
    <property type="term" value="F:hydrolase activity"/>
    <property type="evidence" value="ECO:0007669"/>
    <property type="project" value="UniProtKB-KW"/>
</dbReference>
<comment type="caution">
    <text evidence="4">The sequence shown here is derived from an EMBL/GenBank/DDBJ whole genome shotgun (WGS) entry which is preliminary data.</text>
</comment>
<evidence type="ECO:0000256" key="1">
    <source>
        <dbReference type="ARBA" id="ARBA00022676"/>
    </source>
</evidence>
<dbReference type="EMBL" id="SLWN01000013">
    <property type="protein sequence ID" value="TCO19815.1"/>
    <property type="molecule type" value="Genomic_DNA"/>
</dbReference>
<proteinExistence type="inferred from homology"/>
<gene>
    <name evidence="4" type="ORF">EV652_113214</name>
</gene>
<keyword evidence="5" id="KW-1185">Reference proteome</keyword>
<sequence>MTISYTLTRVGVLMTPEPGNDLEVEGVLNPATGHTPDGTLYLLPRLVASGNVSRVGLAKVELTDGVPTGVFREGIVLAPDEGWERGLNNAGVEDPRVTWIPSLRRHVMTYVAYGPLGPKPALAVSSDLRNWERLGPLHFEYQPWLDTDLNLFPNKDTVFFPEPVTGPDGEPSYAMLHRPMWDLGWFREGEGVHLPAGITDDRPGIWVSFVPVADVERDVRNLVYLRNHRLVAMSEHPFEELKIGAGPAPLRVPEGWLVIHHGVTGEQPQGFDPTTQKVIYAAGALLLDASDVTKVLDRTAEPILVPETDEERTGTVANVVFPTAIEEVGGVHYVFYGMADSKIGVARLDRSS</sequence>
<dbReference type="GO" id="GO:0016757">
    <property type="term" value="F:glycosyltransferase activity"/>
    <property type="evidence" value="ECO:0007669"/>
    <property type="project" value="UniProtKB-KW"/>
</dbReference>
<dbReference type="Gene3D" id="2.115.10.20">
    <property type="entry name" value="Glycosyl hydrolase domain, family 43"/>
    <property type="match status" value="1"/>
</dbReference>
<dbReference type="RefSeq" id="WP_242002151.1">
    <property type="nucleotide sequence ID" value="NZ_SLWN01000013.1"/>
</dbReference>
<dbReference type="AlphaFoldDB" id="A0A4R2H4Z0"/>
<name>A0A4R2H4Z0_9ACTN</name>
<dbReference type="SUPFAM" id="SSF75005">
    <property type="entry name" value="Arabinanase/levansucrase/invertase"/>
    <property type="match status" value="1"/>
</dbReference>
<evidence type="ECO:0000256" key="3">
    <source>
        <dbReference type="ARBA" id="ARBA00024356"/>
    </source>
</evidence>
<organism evidence="4 5">
    <name type="scientific">Kribbella steppae</name>
    <dbReference type="NCBI Taxonomy" id="2512223"/>
    <lineage>
        <taxon>Bacteria</taxon>
        <taxon>Bacillati</taxon>
        <taxon>Actinomycetota</taxon>
        <taxon>Actinomycetes</taxon>
        <taxon>Propionibacteriales</taxon>
        <taxon>Kribbellaceae</taxon>
        <taxon>Kribbella</taxon>
    </lineage>
</organism>
<evidence type="ECO:0000313" key="5">
    <source>
        <dbReference type="Proteomes" id="UP000294508"/>
    </source>
</evidence>
<dbReference type="Pfam" id="PF04041">
    <property type="entry name" value="Glyco_hydro_130"/>
    <property type="match status" value="1"/>
</dbReference>
<keyword evidence="4" id="KW-0378">Hydrolase</keyword>
<keyword evidence="2" id="KW-0808">Transferase</keyword>
<evidence type="ECO:0000256" key="2">
    <source>
        <dbReference type="ARBA" id="ARBA00022679"/>
    </source>
</evidence>
<reference evidence="4 5" key="1">
    <citation type="journal article" date="2015" name="Stand. Genomic Sci.">
        <title>Genomic Encyclopedia of Bacterial and Archaeal Type Strains, Phase III: the genomes of soil and plant-associated and newly described type strains.</title>
        <authorList>
            <person name="Whitman W.B."/>
            <person name="Woyke T."/>
            <person name="Klenk H.P."/>
            <person name="Zhou Y."/>
            <person name="Lilburn T.G."/>
            <person name="Beck B.J."/>
            <person name="De Vos P."/>
            <person name="Vandamme P."/>
            <person name="Eisen J.A."/>
            <person name="Garrity G."/>
            <person name="Hugenholtz P."/>
            <person name="Kyrpides N.C."/>
        </authorList>
    </citation>
    <scope>NUCLEOTIDE SEQUENCE [LARGE SCALE GENOMIC DNA]</scope>
    <source>
        <strain evidence="4 5">VKM Ac-2572</strain>
    </source>
</reference>
<comment type="similarity">
    <text evidence="3">Belongs to the glycosyl hydrolase 130 family.</text>
</comment>
<protein>
    <submittedName>
        <fullName evidence="4">Putative GH43/DUF377 family glycosyl hydrolase</fullName>
    </submittedName>
</protein>
<dbReference type="Proteomes" id="UP000294508">
    <property type="component" value="Unassembled WGS sequence"/>
</dbReference>
<evidence type="ECO:0000313" key="4">
    <source>
        <dbReference type="EMBL" id="TCO19815.1"/>
    </source>
</evidence>